<reference evidence="3" key="1">
    <citation type="submission" date="2017-02" db="UniProtKB">
        <authorList>
            <consortium name="WormBaseParasite"/>
        </authorList>
    </citation>
    <scope>IDENTIFICATION</scope>
</reference>
<keyword evidence="2" id="KW-1185">Reference proteome</keyword>
<dbReference type="STRING" id="103827.A0A0N5D6W6"/>
<protein>
    <submittedName>
        <fullName evidence="3">Phage protein</fullName>
    </submittedName>
</protein>
<reference evidence="1 2" key="2">
    <citation type="submission" date="2018-11" db="EMBL/GenBank/DDBJ databases">
        <authorList>
            <consortium name="Pathogen Informatics"/>
        </authorList>
    </citation>
    <scope>NUCLEOTIDE SEQUENCE [LARGE SCALE GENOMIC DNA]</scope>
</reference>
<accession>A0A0N5D6W6</accession>
<gene>
    <name evidence="1" type="ORF">TCLT_LOCUS8779</name>
</gene>
<proteinExistence type="predicted"/>
<evidence type="ECO:0000313" key="2">
    <source>
        <dbReference type="Proteomes" id="UP000276776"/>
    </source>
</evidence>
<evidence type="ECO:0000313" key="3">
    <source>
        <dbReference type="WBParaSite" id="TCLT_0000879001-mRNA-1"/>
    </source>
</evidence>
<dbReference type="AlphaFoldDB" id="A0A0N5D6W6"/>
<dbReference type="Proteomes" id="UP000276776">
    <property type="component" value="Unassembled WGS sequence"/>
</dbReference>
<sequence>MAKVIRNQWVYKKGGHWYRYLPRRNDSPKEFDYEKNMAGPECFPEKMTSSYLCSRLRTRYSKCQDIFETNVYRSKNITLIE</sequence>
<organism evidence="3">
    <name type="scientific">Thelazia callipaeda</name>
    <name type="common">Oriental eyeworm</name>
    <name type="synonym">Parasitic nematode</name>
    <dbReference type="NCBI Taxonomy" id="103827"/>
    <lineage>
        <taxon>Eukaryota</taxon>
        <taxon>Metazoa</taxon>
        <taxon>Ecdysozoa</taxon>
        <taxon>Nematoda</taxon>
        <taxon>Chromadorea</taxon>
        <taxon>Rhabditida</taxon>
        <taxon>Spirurina</taxon>
        <taxon>Spiruromorpha</taxon>
        <taxon>Thelazioidea</taxon>
        <taxon>Thelaziidae</taxon>
        <taxon>Thelazia</taxon>
    </lineage>
</organism>
<name>A0A0N5D6W6_THECL</name>
<evidence type="ECO:0000313" key="1">
    <source>
        <dbReference type="EMBL" id="VDN06361.1"/>
    </source>
</evidence>
<dbReference type="WBParaSite" id="TCLT_0000879001-mRNA-1">
    <property type="protein sequence ID" value="TCLT_0000879001-mRNA-1"/>
    <property type="gene ID" value="TCLT_0000879001"/>
</dbReference>
<dbReference type="EMBL" id="UYYF01004682">
    <property type="protein sequence ID" value="VDN06361.1"/>
    <property type="molecule type" value="Genomic_DNA"/>
</dbReference>
<dbReference type="OrthoDB" id="205514at2759"/>